<comment type="caution">
    <text evidence="3">The sequence shown here is derived from an EMBL/GenBank/DDBJ whole genome shotgun (WGS) entry which is preliminary data.</text>
</comment>
<dbReference type="Proteomes" id="UP000287651">
    <property type="component" value="Unassembled WGS sequence"/>
</dbReference>
<dbReference type="AlphaFoldDB" id="A0A426XGV6"/>
<evidence type="ECO:0000256" key="2">
    <source>
        <dbReference type="SAM" id="SignalP"/>
    </source>
</evidence>
<accession>A0A426XGV6</accession>
<feature type="region of interest" description="Disordered" evidence="1">
    <location>
        <begin position="182"/>
        <end position="208"/>
    </location>
</feature>
<gene>
    <name evidence="3" type="ORF">B296_00045171</name>
</gene>
<feature type="region of interest" description="Disordered" evidence="1">
    <location>
        <begin position="110"/>
        <end position="166"/>
    </location>
</feature>
<feature type="compositionally biased region" description="Basic and acidic residues" evidence="1">
    <location>
        <begin position="118"/>
        <end position="132"/>
    </location>
</feature>
<evidence type="ECO:0000313" key="4">
    <source>
        <dbReference type="Proteomes" id="UP000287651"/>
    </source>
</evidence>
<keyword evidence="2" id="KW-0732">Signal</keyword>
<proteinExistence type="predicted"/>
<dbReference type="EMBL" id="AMZH03020962">
    <property type="protein sequence ID" value="RRT38696.1"/>
    <property type="molecule type" value="Genomic_DNA"/>
</dbReference>
<feature type="chain" id="PRO_5019098878" description="DUF3741 domain-containing protein" evidence="2">
    <location>
        <begin position="18"/>
        <end position="208"/>
    </location>
</feature>
<reference evidence="3 4" key="1">
    <citation type="journal article" date="2014" name="Agronomy (Basel)">
        <title>A Draft Genome Sequence for Ensete ventricosum, the Drought-Tolerant Tree Against Hunger.</title>
        <authorList>
            <person name="Harrison J."/>
            <person name="Moore K.A."/>
            <person name="Paszkiewicz K."/>
            <person name="Jones T."/>
            <person name="Grant M."/>
            <person name="Ambacheew D."/>
            <person name="Muzemil S."/>
            <person name="Studholme D.J."/>
        </authorList>
    </citation>
    <scope>NUCLEOTIDE SEQUENCE [LARGE SCALE GENOMIC DNA]</scope>
</reference>
<organism evidence="3 4">
    <name type="scientific">Ensete ventricosum</name>
    <name type="common">Abyssinian banana</name>
    <name type="synonym">Musa ensete</name>
    <dbReference type="NCBI Taxonomy" id="4639"/>
    <lineage>
        <taxon>Eukaryota</taxon>
        <taxon>Viridiplantae</taxon>
        <taxon>Streptophyta</taxon>
        <taxon>Embryophyta</taxon>
        <taxon>Tracheophyta</taxon>
        <taxon>Spermatophyta</taxon>
        <taxon>Magnoliopsida</taxon>
        <taxon>Liliopsida</taxon>
        <taxon>Zingiberales</taxon>
        <taxon>Musaceae</taxon>
        <taxon>Ensete</taxon>
    </lineage>
</organism>
<feature type="compositionally biased region" description="Basic and acidic residues" evidence="1">
    <location>
        <begin position="183"/>
        <end position="208"/>
    </location>
</feature>
<evidence type="ECO:0008006" key="5">
    <source>
        <dbReference type="Google" id="ProtNLM"/>
    </source>
</evidence>
<protein>
    <recommendedName>
        <fullName evidence="5">DUF3741 domain-containing protein</fullName>
    </recommendedName>
</protein>
<sequence length="208" mass="23112">MRPACASRWMLWRSVSAASLYRRVSQVVEDLPHPSSAQLVALPYRMDLGDLRGMTKMSGGKTSSVRTAVPAREVGVSLVREAPKASSKRPIDASIKQVDDPARWPKKVKVLTMRHKSRHDEGGSRSHSKGKEPVAPAKELESPVESNEGDASPVHHRPRSMKELFKTKVHKDDAGYYALHMSDLGHQDPDKEMKARCGGAEKLDERLE</sequence>
<evidence type="ECO:0000256" key="1">
    <source>
        <dbReference type="SAM" id="MobiDB-lite"/>
    </source>
</evidence>
<evidence type="ECO:0000313" key="3">
    <source>
        <dbReference type="EMBL" id="RRT38696.1"/>
    </source>
</evidence>
<name>A0A426XGV6_ENSVE</name>
<feature type="signal peptide" evidence="2">
    <location>
        <begin position="1"/>
        <end position="17"/>
    </location>
</feature>